<protein>
    <submittedName>
        <fullName evidence="1">Uncharacterized protein</fullName>
    </submittedName>
</protein>
<proteinExistence type="predicted"/>
<name>W2NYK1_PHYNI</name>
<accession>W2NYK1</accession>
<organism evidence="1">
    <name type="scientific">Phytophthora nicotianae</name>
    <name type="common">Potato buckeye rot agent</name>
    <name type="synonym">Phytophthora parasitica</name>
    <dbReference type="NCBI Taxonomy" id="4792"/>
    <lineage>
        <taxon>Eukaryota</taxon>
        <taxon>Sar</taxon>
        <taxon>Stramenopiles</taxon>
        <taxon>Oomycota</taxon>
        <taxon>Peronosporomycetes</taxon>
        <taxon>Peronosporales</taxon>
        <taxon>Peronosporaceae</taxon>
        <taxon>Phytophthora</taxon>
    </lineage>
</organism>
<feature type="non-terminal residue" evidence="1">
    <location>
        <position position="1"/>
    </location>
</feature>
<gene>
    <name evidence="1" type="ORF">L914_02752</name>
</gene>
<dbReference type="EMBL" id="KI691200">
    <property type="protein sequence ID" value="ETM53807.1"/>
    <property type="molecule type" value="Genomic_DNA"/>
</dbReference>
<evidence type="ECO:0000313" key="1">
    <source>
        <dbReference type="EMBL" id="ETM53807.1"/>
    </source>
</evidence>
<sequence>KCRFDSAYHQADMLTPLLNLLGDMEDTCAVLSSSLGFY</sequence>
<dbReference type="AlphaFoldDB" id="W2NYK1"/>
<reference evidence="1" key="1">
    <citation type="submission" date="2013-11" db="EMBL/GenBank/DDBJ databases">
        <title>The Genome Sequence of Phytophthora parasitica IAC_01/95.</title>
        <authorList>
            <consortium name="The Broad Institute Genomics Platform"/>
            <person name="Russ C."/>
            <person name="Tyler B."/>
            <person name="Panabieres F."/>
            <person name="Shan W."/>
            <person name="Tripathy S."/>
            <person name="Grunwald N."/>
            <person name="Machado M."/>
            <person name="Johnson C.S."/>
            <person name="Arredondo F."/>
            <person name="Hong C."/>
            <person name="Coffey M."/>
            <person name="Young S.K."/>
            <person name="Zeng Q."/>
            <person name="Gargeya S."/>
            <person name="Fitzgerald M."/>
            <person name="Abouelleil A."/>
            <person name="Alvarado L."/>
            <person name="Chapman S.B."/>
            <person name="Gainer-Dewar J."/>
            <person name="Goldberg J."/>
            <person name="Griggs A."/>
            <person name="Gujja S."/>
            <person name="Hansen M."/>
            <person name="Howarth C."/>
            <person name="Imamovic A."/>
            <person name="Ireland A."/>
            <person name="Larimer J."/>
            <person name="McCowan C."/>
            <person name="Murphy C."/>
            <person name="Pearson M."/>
            <person name="Poon T.W."/>
            <person name="Priest M."/>
            <person name="Roberts A."/>
            <person name="Saif S."/>
            <person name="Shea T."/>
            <person name="Sykes S."/>
            <person name="Wortman J."/>
            <person name="Nusbaum C."/>
            <person name="Birren B."/>
        </authorList>
    </citation>
    <scope>NUCLEOTIDE SEQUENCE [LARGE SCALE GENOMIC DNA]</scope>
    <source>
        <strain evidence="1">IAC_01/95</strain>
    </source>
</reference>
<dbReference type="Proteomes" id="UP000054532">
    <property type="component" value="Unassembled WGS sequence"/>
</dbReference>